<comment type="similarity">
    <text evidence="1">Belongs to the strictosidine synthase family.</text>
</comment>
<evidence type="ECO:0000313" key="6">
    <source>
        <dbReference type="Proteomes" id="UP001283361"/>
    </source>
</evidence>
<protein>
    <recommendedName>
        <fullName evidence="4">Strictosidine synthase conserved region domain-containing protein</fullName>
    </recommendedName>
</protein>
<dbReference type="EMBL" id="JAWDGP010005875">
    <property type="protein sequence ID" value="KAK3750508.1"/>
    <property type="molecule type" value="Genomic_DNA"/>
</dbReference>
<organism evidence="5 6">
    <name type="scientific">Elysia crispata</name>
    <name type="common">lettuce slug</name>
    <dbReference type="NCBI Taxonomy" id="231223"/>
    <lineage>
        <taxon>Eukaryota</taxon>
        <taxon>Metazoa</taxon>
        <taxon>Spiralia</taxon>
        <taxon>Lophotrochozoa</taxon>
        <taxon>Mollusca</taxon>
        <taxon>Gastropoda</taxon>
        <taxon>Heterobranchia</taxon>
        <taxon>Euthyneura</taxon>
        <taxon>Panpulmonata</taxon>
        <taxon>Sacoglossa</taxon>
        <taxon>Placobranchoidea</taxon>
        <taxon>Plakobranchidae</taxon>
        <taxon>Elysia</taxon>
    </lineage>
</organism>
<keyword evidence="3" id="KW-0472">Membrane</keyword>
<comment type="caution">
    <text evidence="5">The sequence shown here is derived from an EMBL/GenBank/DDBJ whole genome shotgun (WGS) entry which is preliminary data.</text>
</comment>
<evidence type="ECO:0000256" key="2">
    <source>
        <dbReference type="ARBA" id="ARBA00023180"/>
    </source>
</evidence>
<dbReference type="Pfam" id="PF03088">
    <property type="entry name" value="Str_synth"/>
    <property type="match status" value="1"/>
</dbReference>
<keyword evidence="6" id="KW-1185">Reference proteome</keyword>
<dbReference type="PANTHER" id="PTHR10426:SF20">
    <property type="entry name" value="ADIPOCYTE PLASMA MEMBRANE-ASSOCIATED PROTEIN"/>
    <property type="match status" value="1"/>
</dbReference>
<dbReference type="Gene3D" id="2.120.10.30">
    <property type="entry name" value="TolB, C-terminal domain"/>
    <property type="match status" value="1"/>
</dbReference>
<keyword evidence="2" id="KW-0325">Glycoprotein</keyword>
<dbReference type="SUPFAM" id="SSF63829">
    <property type="entry name" value="Calcium-dependent phosphotriesterase"/>
    <property type="match status" value="1"/>
</dbReference>
<dbReference type="AlphaFoldDB" id="A0AAE0YLK0"/>
<dbReference type="GO" id="GO:0016787">
    <property type="term" value="F:hydrolase activity"/>
    <property type="evidence" value="ECO:0007669"/>
    <property type="project" value="TreeGrafter"/>
</dbReference>
<dbReference type="GO" id="GO:0012505">
    <property type="term" value="C:endomembrane system"/>
    <property type="evidence" value="ECO:0007669"/>
    <property type="project" value="TreeGrafter"/>
</dbReference>
<evidence type="ECO:0000256" key="3">
    <source>
        <dbReference type="SAM" id="Phobius"/>
    </source>
</evidence>
<keyword evidence="3" id="KW-0812">Transmembrane</keyword>
<proteinExistence type="inferred from homology"/>
<accession>A0AAE0YLK0</accession>
<dbReference type="InterPro" id="IPR011042">
    <property type="entry name" value="6-blade_b-propeller_TolB-like"/>
</dbReference>
<dbReference type="InterPro" id="IPR018119">
    <property type="entry name" value="Strictosidine_synth_cons-reg"/>
</dbReference>
<sequence>MQRGNPMQGQTVKRVCSSPLLVAVAAVLTIYLIPSPINPKPVRLSDHLPVLEGPLTINRNLQKVTKLFEGQILGPESFAVGQDGSIYTGSADGRIWRIKDDTLTYIARTGVEHQDCGLYALEHVCGRPKGMKVDARGDLIVVDSYKGILRVELETGRVETLLDSFNNSRFLFLNAMDILHNGTILISESSTKWERRDYRYEVIETNNLGRILALDPETRRAWLVADGLYLANGMTLTHDQNAILVAEMSLSRISKIYLTGRQAGQREVLVSNLPGYPDNIKPNSRGHYYVGLGSVRFVGSSPLGSFLDLVGPYPAVKRTVAKLIPAAMFDVFLPKHAILLEISDSGSIVTSHHDPGASTLTALSEAFQHGEDVYVGHFKIPFVGRMKSYELHTEES</sequence>
<evidence type="ECO:0000259" key="4">
    <source>
        <dbReference type="Pfam" id="PF03088"/>
    </source>
</evidence>
<name>A0AAE0YLK0_9GAST</name>
<dbReference type="Proteomes" id="UP001283361">
    <property type="component" value="Unassembled WGS sequence"/>
</dbReference>
<feature type="transmembrane region" description="Helical" evidence="3">
    <location>
        <begin position="12"/>
        <end position="33"/>
    </location>
</feature>
<dbReference type="Pfam" id="PF20067">
    <property type="entry name" value="SSL_N"/>
    <property type="match status" value="1"/>
</dbReference>
<reference evidence="5" key="1">
    <citation type="journal article" date="2023" name="G3 (Bethesda)">
        <title>A reference genome for the long-term kleptoplast-retaining sea slug Elysia crispata morphotype clarki.</title>
        <authorList>
            <person name="Eastman K.E."/>
            <person name="Pendleton A.L."/>
            <person name="Shaikh M.A."/>
            <person name="Suttiyut T."/>
            <person name="Ogas R."/>
            <person name="Tomko P."/>
            <person name="Gavelis G."/>
            <person name="Widhalm J.R."/>
            <person name="Wisecaver J.H."/>
        </authorList>
    </citation>
    <scope>NUCLEOTIDE SEQUENCE</scope>
    <source>
        <strain evidence="5">ECLA1</strain>
    </source>
</reference>
<dbReference type="PANTHER" id="PTHR10426">
    <property type="entry name" value="STRICTOSIDINE SYNTHASE-RELATED"/>
    <property type="match status" value="1"/>
</dbReference>
<feature type="domain" description="Strictosidine synthase conserved region" evidence="4">
    <location>
        <begin position="174"/>
        <end position="260"/>
    </location>
</feature>
<gene>
    <name evidence="5" type="ORF">RRG08_053878</name>
</gene>
<evidence type="ECO:0000256" key="1">
    <source>
        <dbReference type="ARBA" id="ARBA00009191"/>
    </source>
</evidence>
<keyword evidence="3" id="KW-1133">Transmembrane helix</keyword>
<evidence type="ECO:0000313" key="5">
    <source>
        <dbReference type="EMBL" id="KAK3750508.1"/>
    </source>
</evidence>